<name>A0A7D9HSM3_PARCT</name>
<evidence type="ECO:0000313" key="1">
    <source>
        <dbReference type="EMBL" id="CAB3991014.1"/>
    </source>
</evidence>
<dbReference type="AlphaFoldDB" id="A0A7D9HSM3"/>
<accession>A0A7D9HSM3</accession>
<sequence>MAPAHQPRRLDGILREPCISEVTHHDINKALRLCPQQCDDCRRLVQWAKVFVTNMPSHARRNCKIEINPPHFTVIYWSDTGYQENHFVFQMIGDNIYITTMNESWRMWFQRLASEFWSSVKNAAGYILKIVLRALTGADRDALE</sequence>
<keyword evidence="2" id="KW-1185">Reference proteome</keyword>
<dbReference type="Proteomes" id="UP001152795">
    <property type="component" value="Unassembled WGS sequence"/>
</dbReference>
<comment type="caution">
    <text evidence="1">The sequence shown here is derived from an EMBL/GenBank/DDBJ whole genome shotgun (WGS) entry which is preliminary data.</text>
</comment>
<reference evidence="1" key="1">
    <citation type="submission" date="2020-04" db="EMBL/GenBank/DDBJ databases">
        <authorList>
            <person name="Alioto T."/>
            <person name="Alioto T."/>
            <person name="Gomez Garrido J."/>
        </authorList>
    </citation>
    <scope>NUCLEOTIDE SEQUENCE</scope>
    <source>
        <strain evidence="1">A484AB</strain>
    </source>
</reference>
<evidence type="ECO:0000313" key="2">
    <source>
        <dbReference type="Proteomes" id="UP001152795"/>
    </source>
</evidence>
<proteinExistence type="predicted"/>
<dbReference type="EMBL" id="CACRXK020001774">
    <property type="protein sequence ID" value="CAB3991014.1"/>
    <property type="molecule type" value="Genomic_DNA"/>
</dbReference>
<organism evidence="1 2">
    <name type="scientific">Paramuricea clavata</name>
    <name type="common">Red gorgonian</name>
    <name type="synonym">Violescent sea-whip</name>
    <dbReference type="NCBI Taxonomy" id="317549"/>
    <lineage>
        <taxon>Eukaryota</taxon>
        <taxon>Metazoa</taxon>
        <taxon>Cnidaria</taxon>
        <taxon>Anthozoa</taxon>
        <taxon>Octocorallia</taxon>
        <taxon>Malacalcyonacea</taxon>
        <taxon>Plexauridae</taxon>
        <taxon>Paramuricea</taxon>
    </lineage>
</organism>
<protein>
    <submittedName>
        <fullName evidence="1">Uncharacterized protein</fullName>
    </submittedName>
</protein>
<gene>
    <name evidence="1" type="ORF">PACLA_8A031578</name>
</gene>